<feature type="region of interest" description="Disordered" evidence="1">
    <location>
        <begin position="189"/>
        <end position="211"/>
    </location>
</feature>
<organism evidence="3 4">
    <name type="scientific">Saprolegnia diclina (strain VS20)</name>
    <dbReference type="NCBI Taxonomy" id="1156394"/>
    <lineage>
        <taxon>Eukaryota</taxon>
        <taxon>Sar</taxon>
        <taxon>Stramenopiles</taxon>
        <taxon>Oomycota</taxon>
        <taxon>Saprolegniomycetes</taxon>
        <taxon>Saprolegniales</taxon>
        <taxon>Saprolegniaceae</taxon>
        <taxon>Saprolegnia</taxon>
    </lineage>
</organism>
<reference evidence="3 4" key="1">
    <citation type="submission" date="2012-04" db="EMBL/GenBank/DDBJ databases">
        <title>The Genome Sequence of Saprolegnia declina VS20.</title>
        <authorList>
            <consortium name="The Broad Institute Genome Sequencing Platform"/>
            <person name="Russ C."/>
            <person name="Nusbaum C."/>
            <person name="Tyler B."/>
            <person name="van West P."/>
            <person name="Dieguez-Uribeondo J."/>
            <person name="de Bruijn I."/>
            <person name="Tripathy S."/>
            <person name="Jiang R."/>
            <person name="Young S.K."/>
            <person name="Zeng Q."/>
            <person name="Gargeya S."/>
            <person name="Fitzgerald M."/>
            <person name="Haas B."/>
            <person name="Abouelleil A."/>
            <person name="Alvarado L."/>
            <person name="Arachchi H.M."/>
            <person name="Berlin A."/>
            <person name="Chapman S.B."/>
            <person name="Goldberg J."/>
            <person name="Griggs A."/>
            <person name="Gujja S."/>
            <person name="Hansen M."/>
            <person name="Howarth C."/>
            <person name="Imamovic A."/>
            <person name="Larimer J."/>
            <person name="McCowen C."/>
            <person name="Montmayeur A."/>
            <person name="Murphy C."/>
            <person name="Neiman D."/>
            <person name="Pearson M."/>
            <person name="Priest M."/>
            <person name="Roberts A."/>
            <person name="Saif S."/>
            <person name="Shea T."/>
            <person name="Sisk P."/>
            <person name="Sykes S."/>
            <person name="Wortman J."/>
            <person name="Nusbaum C."/>
            <person name="Birren B."/>
        </authorList>
    </citation>
    <scope>NUCLEOTIDE SEQUENCE [LARGE SCALE GENOMIC DNA]</scope>
    <source>
        <strain evidence="3 4">VS20</strain>
    </source>
</reference>
<dbReference type="Pfam" id="PF02845">
    <property type="entry name" value="CUE"/>
    <property type="match status" value="1"/>
</dbReference>
<dbReference type="VEuPathDB" id="FungiDB:SDRG_04879"/>
<accession>T0QT20</accession>
<evidence type="ECO:0000256" key="1">
    <source>
        <dbReference type="SAM" id="MobiDB-lite"/>
    </source>
</evidence>
<feature type="compositionally biased region" description="Acidic residues" evidence="1">
    <location>
        <begin position="68"/>
        <end position="110"/>
    </location>
</feature>
<dbReference type="InParanoid" id="T0QT20"/>
<dbReference type="OMA" id="FRRYTTH"/>
<dbReference type="PROSITE" id="PS51140">
    <property type="entry name" value="CUE"/>
    <property type="match status" value="1"/>
</dbReference>
<keyword evidence="4" id="KW-1185">Reference proteome</keyword>
<dbReference type="CDD" id="cd14279">
    <property type="entry name" value="CUE"/>
    <property type="match status" value="1"/>
</dbReference>
<gene>
    <name evidence="3" type="ORF">SDRG_04879</name>
</gene>
<dbReference type="InterPro" id="IPR009060">
    <property type="entry name" value="UBA-like_sf"/>
</dbReference>
<sequence length="396" mass="44173">MDQLQPIFPGIPAPVLEQVLRICDDNLEAATDYLLENDWEELQMHNNTHGADHPANGQDGAGHAHVEDDLDDGDEGDEGEGDDNDEDEDDDDEDDEDEDNMYYESGDDGEAGFRHRQIPPLAKRVKITTSADGSSTERYWVACDADTVEKSMIELLNISLTKFAHQRIVLLNQNTRVVDKASAELQLHAPQPTEAVSTSLKRKLPDAGTEPESDRGYFAYFFSVADLDMVWRSVLHAHVFNKRFGDVIEFHTASTGAMGPKAFDELFHVHTHQPRSTTTVFGASQPQLKCCLVLPCATTDDEINRVGKNVFSLLNITGSLYFRASSKTLGDDGNKLTEDVFRRYTTHRLVRHEEAPTDTGLHSANGILGYQPPKKIVFTLERLDANKRAKTLSDDE</sequence>
<proteinExistence type="predicted"/>
<evidence type="ECO:0000313" key="3">
    <source>
        <dbReference type="EMBL" id="EQC37856.1"/>
    </source>
</evidence>
<feature type="region of interest" description="Disordered" evidence="1">
    <location>
        <begin position="46"/>
        <end position="117"/>
    </location>
</feature>
<dbReference type="EMBL" id="JH767143">
    <property type="protein sequence ID" value="EQC37856.1"/>
    <property type="molecule type" value="Genomic_DNA"/>
</dbReference>
<dbReference type="InterPro" id="IPR003892">
    <property type="entry name" value="CUE"/>
</dbReference>
<protein>
    <recommendedName>
        <fullName evidence="2">CUE domain-containing protein</fullName>
    </recommendedName>
</protein>
<dbReference type="RefSeq" id="XP_008608789.1">
    <property type="nucleotide sequence ID" value="XM_008610567.1"/>
</dbReference>
<feature type="domain" description="CUE" evidence="2">
    <location>
        <begin position="1"/>
        <end position="40"/>
    </location>
</feature>
<name>T0QT20_SAPDV</name>
<dbReference type="OrthoDB" id="72070at2759"/>
<dbReference type="Proteomes" id="UP000030762">
    <property type="component" value="Unassembled WGS sequence"/>
</dbReference>
<dbReference type="SUPFAM" id="SSF46934">
    <property type="entry name" value="UBA-like"/>
    <property type="match status" value="1"/>
</dbReference>
<evidence type="ECO:0000313" key="4">
    <source>
        <dbReference type="Proteomes" id="UP000030762"/>
    </source>
</evidence>
<evidence type="ECO:0000259" key="2">
    <source>
        <dbReference type="PROSITE" id="PS51140"/>
    </source>
</evidence>
<dbReference type="GO" id="GO:0043130">
    <property type="term" value="F:ubiquitin binding"/>
    <property type="evidence" value="ECO:0007669"/>
    <property type="project" value="InterPro"/>
</dbReference>
<dbReference type="AlphaFoldDB" id="T0QT20"/>
<dbReference type="GeneID" id="19945606"/>